<organism evidence="5 6">
    <name type="scientific">Brevundimonas phage vB_BpoS-Babayka</name>
    <dbReference type="NCBI Taxonomy" id="2948596"/>
    <lineage>
        <taxon>Viruses</taxon>
        <taxon>Duplodnaviria</taxon>
        <taxon>Heunggongvirae</taxon>
        <taxon>Uroviricota</taxon>
        <taxon>Caudoviricetes</taxon>
        <taxon>Autographivirales</taxon>
        <taxon>Autonotataviridae</taxon>
        <taxon>Conareevirus</taxon>
        <taxon>Conareevirus babayka</taxon>
    </lineage>
</organism>
<dbReference type="InterPro" id="IPR005604">
    <property type="entry name" value="Phage_T7_tail_fibre-like_N"/>
</dbReference>
<name>A0A9E7MVD1_9CAUD</name>
<protein>
    <submittedName>
        <fullName evidence="5">Tail fiber protein</fullName>
    </submittedName>
</protein>
<evidence type="ECO:0000313" key="5">
    <source>
        <dbReference type="EMBL" id="USN16834.1"/>
    </source>
</evidence>
<dbReference type="GO" id="GO:0098015">
    <property type="term" value="C:virus tail"/>
    <property type="evidence" value="ECO:0007669"/>
    <property type="project" value="UniProtKB-KW"/>
</dbReference>
<gene>
    <name evidence="5" type="ORF">BABAYKA_00310</name>
</gene>
<dbReference type="EMBL" id="ON529868">
    <property type="protein sequence ID" value="USN16834.1"/>
    <property type="molecule type" value="Genomic_DNA"/>
</dbReference>
<reference evidence="5" key="1">
    <citation type="submission" date="2022-05" db="EMBL/GenBank/DDBJ databases">
        <authorList>
            <person name="Friedrich I."/>
            <person name="Poehlein A."/>
            <person name="Schneider D."/>
            <person name="Hertel R."/>
            <person name="Daniel R."/>
        </authorList>
    </citation>
    <scope>NUCLEOTIDE SEQUENCE</scope>
</reference>
<evidence type="ECO:0000256" key="1">
    <source>
        <dbReference type="ARBA" id="ARBA00004328"/>
    </source>
</evidence>
<keyword evidence="2" id="KW-1227">Viral tail protein</keyword>
<dbReference type="Proteomes" id="UP001057237">
    <property type="component" value="Segment"/>
</dbReference>
<comment type="subcellular location">
    <subcellularLocation>
        <location evidence="1">Virion</location>
    </subcellularLocation>
</comment>
<sequence>MATDPMLDPDYKYSINKFTGNGSKTSWDLNFSGGYIRREHVKAYTEAADGQITELSFTWSGPNTIVITPPVANGLRLFVYRDTPKNGPLVDFTDGAIINEYDLDMLARQTVFATAEMVDRFADVAIQADGATAVATEALIRAADAQDKVALANSTSSAALLAAQGAVTTANTANANAANAVGVAGAANATAGAANTKADTAIATANTALSNANAATGIANTAAGQAASAVTVAGAANTKADNAVTRALDAQASAANATTIATGAAGTANQVRTEFDDLRDTVEEIAGSDLSSFVKVNVENNFSAVQRFYSSGRPGIEIWDTPGGNGLRFGPGGGISFAENGVWPTGVNFANLKDALYRDREGVLPALTVTNEAQGGVATGWGGKFYAAGDGLHIALGGGRDVVFRSDNGNMVVPGNFFADGNKPVWHSGNLNPSSFAAAVHTHTWASIEGKPSVFTPADHTHNQYALASDAVLISATNLGRNIGVVRTGFKFADMAAAPSGYIVMSGPGSDVPGGGHGHFFKFGRRDSLNGWRALWSSHGGRGTHYIMGTDDASQAAWMDKLWTSYDLPRPTQWAGGHPVEFYVNDGRLGFNAPSAGVNSVLAVRGSDEQFRDLTAQRGDGSGAIFLGGGSYIYHNTSGEYEFGGNKPVNANAHFKLTQPWNRIFIAGAAQPKITVNAAEPSEKQVGDLWAW</sequence>
<feature type="domain" description="Bacteriophage T7 tail fibre protein-like N-terminal" evidence="4">
    <location>
        <begin position="13"/>
        <end position="131"/>
    </location>
</feature>
<keyword evidence="3" id="KW-0946">Virion</keyword>
<evidence type="ECO:0000313" key="6">
    <source>
        <dbReference type="Proteomes" id="UP001057237"/>
    </source>
</evidence>
<evidence type="ECO:0000256" key="2">
    <source>
        <dbReference type="ARBA" id="ARBA00022732"/>
    </source>
</evidence>
<dbReference type="Pfam" id="PF03906">
    <property type="entry name" value="Phage_T7_tail"/>
    <property type="match status" value="1"/>
</dbReference>
<keyword evidence="6" id="KW-1185">Reference proteome</keyword>
<proteinExistence type="predicted"/>
<evidence type="ECO:0000256" key="3">
    <source>
        <dbReference type="ARBA" id="ARBA00022844"/>
    </source>
</evidence>
<evidence type="ECO:0000259" key="4">
    <source>
        <dbReference type="Pfam" id="PF03906"/>
    </source>
</evidence>
<accession>A0A9E7MVD1</accession>